<dbReference type="Gene3D" id="2.60.40.10">
    <property type="entry name" value="Immunoglobulins"/>
    <property type="match status" value="1"/>
</dbReference>
<evidence type="ECO:0000313" key="3">
    <source>
        <dbReference type="EMBL" id="TRM09234.1"/>
    </source>
</evidence>
<dbReference type="InterPro" id="IPR013783">
    <property type="entry name" value="Ig-like_fold"/>
</dbReference>
<dbReference type="AlphaFoldDB" id="A0A549YBH3"/>
<evidence type="ECO:0000313" key="4">
    <source>
        <dbReference type="EMBL" id="TRM11518.1"/>
    </source>
</evidence>
<organism evidence="3 5">
    <name type="scientific">Lentibacillus cibarius</name>
    <dbReference type="NCBI Taxonomy" id="2583219"/>
    <lineage>
        <taxon>Bacteria</taxon>
        <taxon>Bacillati</taxon>
        <taxon>Bacillota</taxon>
        <taxon>Bacilli</taxon>
        <taxon>Bacillales</taxon>
        <taxon>Bacillaceae</taxon>
        <taxon>Lentibacillus</taxon>
    </lineage>
</organism>
<keyword evidence="5" id="KW-1185">Reference proteome</keyword>
<evidence type="ECO:0000259" key="2">
    <source>
        <dbReference type="Pfam" id="PF17936"/>
    </source>
</evidence>
<protein>
    <recommendedName>
        <fullName evidence="2">Bacterial Ig domain-containing protein</fullName>
    </recommendedName>
</protein>
<gene>
    <name evidence="4" type="ORF">FH966_07315</name>
    <name evidence="3" type="ORF">FH966_16315</name>
</gene>
<name>A0A549YBH3_9BACI</name>
<proteinExistence type="predicted"/>
<feature type="compositionally biased region" description="Basic and acidic residues" evidence="1">
    <location>
        <begin position="18"/>
        <end position="43"/>
    </location>
</feature>
<feature type="compositionally biased region" description="Polar residues" evidence="1">
    <location>
        <begin position="124"/>
        <end position="139"/>
    </location>
</feature>
<dbReference type="Proteomes" id="UP000319280">
    <property type="component" value="Unassembled WGS sequence"/>
</dbReference>
<feature type="region of interest" description="Disordered" evidence="1">
    <location>
        <begin position="18"/>
        <end position="143"/>
    </location>
</feature>
<dbReference type="EMBL" id="VJMZ01000002">
    <property type="protein sequence ID" value="TRM09234.1"/>
    <property type="molecule type" value="Genomic_DNA"/>
</dbReference>
<sequence>MFVFQEMLPIIAHGAEEQIKKDDSKEIQFKQDVRSEKVDKDRGQFPGNKEIPDKNGVAPPKADTEELENTTDQLDSGNTLEKLHGEKETTDKQINDGKGEEKQGENISDTTDQTQDKQSDVSASKEQSNGQKETNTESKPQGVAQIGLLEDTELNVKHLSKAGGEVIQLEYKGRGVLNVDVLSDTYSIFYLPSEIAGRLQKEDVTAFYDVPALSVIVPIIRNKGEFKRNAIHIEGNQVYMDFFNLLAVNLLSSSYFKFTLEIKLSELPPTENGEYEFYSQATSDVVDISVLSGENVATDTLQAPKLPEAPKMDKPVYTTDTVITGTGQANSNIIITTNHNEYEGKVDENGNFAVTIPTQKAGTTISGTIVNDQGYESKKTTVTVLEPPTLAFDHVPDTLPFQSVVIEPGRVTVPRKNPDWTIKVKDTRGEGSKWRLLAEVDKPLTSTDSKRKLTEALVFVDTQQEKHPLTNDPIEVFAAKTGANPITNVRWKSNQGPLIQVEPTDAFAGKYSTSITWTLVDAP</sequence>
<feature type="domain" description="Bacterial Ig" evidence="2">
    <location>
        <begin position="307"/>
        <end position="384"/>
    </location>
</feature>
<feature type="compositionally biased region" description="Basic and acidic residues" evidence="1">
    <location>
        <begin position="81"/>
        <end position="104"/>
    </location>
</feature>
<dbReference type="Pfam" id="PF17936">
    <property type="entry name" value="Big_6"/>
    <property type="match status" value="1"/>
</dbReference>
<reference evidence="3 5" key="1">
    <citation type="submission" date="2019-07" db="EMBL/GenBank/DDBJ databases">
        <title>Genomic analysis of Lentibacillus sp. NKC851-2.</title>
        <authorList>
            <person name="Oh Y.J."/>
        </authorList>
    </citation>
    <scope>NUCLEOTIDE SEQUENCE [LARGE SCALE GENOMIC DNA]</scope>
    <source>
        <strain evidence="3 5">NKC851-2</strain>
    </source>
</reference>
<evidence type="ECO:0000313" key="5">
    <source>
        <dbReference type="Proteomes" id="UP000319280"/>
    </source>
</evidence>
<evidence type="ECO:0000256" key="1">
    <source>
        <dbReference type="SAM" id="MobiDB-lite"/>
    </source>
</evidence>
<dbReference type="RefSeq" id="WP_142790643.1">
    <property type="nucleotide sequence ID" value="NZ_VJMZ01000001.1"/>
</dbReference>
<comment type="caution">
    <text evidence="3">The sequence shown here is derived from an EMBL/GenBank/DDBJ whole genome shotgun (WGS) entry which is preliminary data.</text>
</comment>
<dbReference type="InterPro" id="IPR041498">
    <property type="entry name" value="Big_6"/>
</dbReference>
<feature type="compositionally biased region" description="Polar residues" evidence="1">
    <location>
        <begin position="70"/>
        <end position="79"/>
    </location>
</feature>
<dbReference type="EMBL" id="VJMZ01000001">
    <property type="protein sequence ID" value="TRM11518.1"/>
    <property type="molecule type" value="Genomic_DNA"/>
</dbReference>
<accession>A0A549YBH3</accession>